<dbReference type="AlphaFoldDB" id="A0A9Q1ILX4"/>
<proteinExistence type="predicted"/>
<name>A0A9Q1ILX4_SYNKA</name>
<evidence type="ECO:0000256" key="1">
    <source>
        <dbReference type="SAM" id="MobiDB-lite"/>
    </source>
</evidence>
<keyword evidence="3" id="KW-1185">Reference proteome</keyword>
<reference evidence="2" key="1">
    <citation type="journal article" date="2023" name="Science">
        <title>Genome structures resolve the early diversification of teleost fishes.</title>
        <authorList>
            <person name="Parey E."/>
            <person name="Louis A."/>
            <person name="Montfort J."/>
            <person name="Bouchez O."/>
            <person name="Roques C."/>
            <person name="Iampietro C."/>
            <person name="Lluch J."/>
            <person name="Castinel A."/>
            <person name="Donnadieu C."/>
            <person name="Desvignes T."/>
            <person name="Floi Bucao C."/>
            <person name="Jouanno E."/>
            <person name="Wen M."/>
            <person name="Mejri S."/>
            <person name="Dirks R."/>
            <person name="Jansen H."/>
            <person name="Henkel C."/>
            <person name="Chen W.J."/>
            <person name="Zahm M."/>
            <person name="Cabau C."/>
            <person name="Klopp C."/>
            <person name="Thompson A.W."/>
            <person name="Robinson-Rechavi M."/>
            <person name="Braasch I."/>
            <person name="Lecointre G."/>
            <person name="Bobe J."/>
            <person name="Postlethwait J.H."/>
            <person name="Berthelot C."/>
            <person name="Roest Crollius H."/>
            <person name="Guiguen Y."/>
        </authorList>
    </citation>
    <scope>NUCLEOTIDE SEQUENCE</scope>
    <source>
        <strain evidence="2">WJC10195</strain>
    </source>
</reference>
<gene>
    <name evidence="2" type="ORF">SKAU_G00316790</name>
</gene>
<dbReference type="EMBL" id="JAINUF010000013">
    <property type="protein sequence ID" value="KAJ8344350.1"/>
    <property type="molecule type" value="Genomic_DNA"/>
</dbReference>
<feature type="region of interest" description="Disordered" evidence="1">
    <location>
        <begin position="1"/>
        <end position="47"/>
    </location>
</feature>
<feature type="region of interest" description="Disordered" evidence="1">
    <location>
        <begin position="90"/>
        <end position="114"/>
    </location>
</feature>
<evidence type="ECO:0000313" key="3">
    <source>
        <dbReference type="Proteomes" id="UP001152622"/>
    </source>
</evidence>
<feature type="compositionally biased region" description="Basic and acidic residues" evidence="1">
    <location>
        <begin position="102"/>
        <end position="114"/>
    </location>
</feature>
<comment type="caution">
    <text evidence="2">The sequence shown here is derived from an EMBL/GenBank/DDBJ whole genome shotgun (WGS) entry which is preliminary data.</text>
</comment>
<accession>A0A9Q1ILX4</accession>
<evidence type="ECO:0000313" key="2">
    <source>
        <dbReference type="EMBL" id="KAJ8344350.1"/>
    </source>
</evidence>
<organism evidence="2 3">
    <name type="scientific">Synaphobranchus kaupii</name>
    <name type="common">Kaup's arrowtooth eel</name>
    <dbReference type="NCBI Taxonomy" id="118154"/>
    <lineage>
        <taxon>Eukaryota</taxon>
        <taxon>Metazoa</taxon>
        <taxon>Chordata</taxon>
        <taxon>Craniata</taxon>
        <taxon>Vertebrata</taxon>
        <taxon>Euteleostomi</taxon>
        <taxon>Actinopterygii</taxon>
        <taxon>Neopterygii</taxon>
        <taxon>Teleostei</taxon>
        <taxon>Anguilliformes</taxon>
        <taxon>Synaphobranchidae</taxon>
        <taxon>Synaphobranchus</taxon>
    </lineage>
</organism>
<sequence length="139" mass="15578">MRRRQGEVPEEAGVGTGRSIRGAGEQEGWTKTSKAGRRKGAGRDETATTSLLPSPVFIWSICCLCCHSCSYSHACCYAFLQDSYDQTEEGSISFTTHTAKKRSSEPEPEDRWHDISDEDVQSHQFCFCSQRTPRAQLDH</sequence>
<dbReference type="Proteomes" id="UP001152622">
    <property type="component" value="Chromosome 13"/>
</dbReference>
<protein>
    <submittedName>
        <fullName evidence="2">Uncharacterized protein</fullName>
    </submittedName>
</protein>